<dbReference type="Gene3D" id="3.40.50.2000">
    <property type="entry name" value="Glycogen Phosphorylase B"/>
    <property type="match status" value="2"/>
</dbReference>
<protein>
    <submittedName>
        <fullName evidence="3">UDP-N-acetylglucosamine 2-epimerase</fullName>
    </submittedName>
</protein>
<feature type="domain" description="UDP-N-acetylglucosamine 2-epimerase" evidence="2">
    <location>
        <begin position="2"/>
        <end position="59"/>
    </location>
</feature>
<name>A0ABU3T1L1_9ALTE</name>
<evidence type="ECO:0000256" key="1">
    <source>
        <dbReference type="RuleBase" id="RU003513"/>
    </source>
</evidence>
<keyword evidence="4" id="KW-1185">Reference proteome</keyword>
<comment type="similarity">
    <text evidence="1">Belongs to the UDP-N-acetylglucosamine 2-epimerase family.</text>
</comment>
<sequence>MRQRGRLAAKSVIHCSANRNDIVAAIQDGISQAYKTNNEAIVNPYGSGDASGQIIKMLKEYKGNIFKSFYDLEIKGDK</sequence>
<evidence type="ECO:0000313" key="3">
    <source>
        <dbReference type="EMBL" id="MDU0356120.1"/>
    </source>
</evidence>
<organism evidence="3 4">
    <name type="scientific">Paraglaciecola aquimarina</name>
    <dbReference type="NCBI Taxonomy" id="1235557"/>
    <lineage>
        <taxon>Bacteria</taxon>
        <taxon>Pseudomonadati</taxon>
        <taxon>Pseudomonadota</taxon>
        <taxon>Gammaproteobacteria</taxon>
        <taxon>Alteromonadales</taxon>
        <taxon>Alteromonadaceae</taxon>
        <taxon>Paraglaciecola</taxon>
    </lineage>
</organism>
<accession>A0ABU3T1L1</accession>
<comment type="caution">
    <text evidence="3">The sequence shown here is derived from an EMBL/GenBank/DDBJ whole genome shotgun (WGS) entry which is preliminary data.</text>
</comment>
<reference evidence="3 4" key="1">
    <citation type="submission" date="2023-10" db="EMBL/GenBank/DDBJ databases">
        <title>Glaciecola aquimarina strain GGW-M5 nov., isolated from a coastal seawater.</title>
        <authorList>
            <person name="Bayburt H."/>
            <person name="Kim J.M."/>
            <person name="Choi B.J."/>
            <person name="Jeon C.O."/>
        </authorList>
    </citation>
    <scope>NUCLEOTIDE SEQUENCE [LARGE SCALE GENOMIC DNA]</scope>
    <source>
        <strain evidence="3 4">KCTC 32108</strain>
    </source>
</reference>
<dbReference type="Pfam" id="PF02350">
    <property type="entry name" value="Epimerase_2"/>
    <property type="match status" value="1"/>
</dbReference>
<evidence type="ECO:0000259" key="2">
    <source>
        <dbReference type="Pfam" id="PF02350"/>
    </source>
</evidence>
<dbReference type="EMBL" id="JAWDIO010000002">
    <property type="protein sequence ID" value="MDU0356120.1"/>
    <property type="molecule type" value="Genomic_DNA"/>
</dbReference>
<proteinExistence type="inferred from homology"/>
<dbReference type="Proteomes" id="UP001247805">
    <property type="component" value="Unassembled WGS sequence"/>
</dbReference>
<dbReference type="InterPro" id="IPR003331">
    <property type="entry name" value="UDP_GlcNAc_Epimerase_2_dom"/>
</dbReference>
<keyword evidence="1" id="KW-0413">Isomerase</keyword>
<evidence type="ECO:0000313" key="4">
    <source>
        <dbReference type="Proteomes" id="UP001247805"/>
    </source>
</evidence>
<gene>
    <name evidence="3" type="ORF">RS130_21480</name>
</gene>
<dbReference type="SUPFAM" id="SSF53756">
    <property type="entry name" value="UDP-Glycosyltransferase/glycogen phosphorylase"/>
    <property type="match status" value="1"/>
</dbReference>